<feature type="non-terminal residue" evidence="2">
    <location>
        <position position="31"/>
    </location>
</feature>
<evidence type="ECO:0000313" key="2">
    <source>
        <dbReference type="EMBL" id="ETJ37190.1"/>
    </source>
</evidence>
<dbReference type="AlphaFoldDB" id="W1Y698"/>
<dbReference type="Gene3D" id="1.10.1220.80">
    <property type="match status" value="1"/>
</dbReference>
<dbReference type="EMBL" id="AZMM01008584">
    <property type="protein sequence ID" value="ETJ37190.1"/>
    <property type="molecule type" value="Genomic_DNA"/>
</dbReference>
<dbReference type="Pfam" id="PF07362">
    <property type="entry name" value="CcdA"/>
    <property type="match status" value="1"/>
</dbReference>
<reference evidence="2" key="1">
    <citation type="submission" date="2013-12" db="EMBL/GenBank/DDBJ databases">
        <title>A Varibaculum cambriense genome reconstructed from a premature infant gut community with otherwise low bacterial novelty that shifts toward anaerobic metabolism during the third week of life.</title>
        <authorList>
            <person name="Brown C.T."/>
            <person name="Sharon I."/>
            <person name="Thomas B.C."/>
            <person name="Castelle C.J."/>
            <person name="Morowitz M.J."/>
            <person name="Banfield J.F."/>
        </authorList>
    </citation>
    <scope>NUCLEOTIDE SEQUENCE</scope>
</reference>
<sequence length="31" mass="3447">MKQRITVTVDSDSYQLLKAYDVNISGLVSTT</sequence>
<keyword evidence="1" id="KW-1277">Toxin-antitoxin system</keyword>
<accession>W1Y698</accession>
<evidence type="ECO:0000256" key="1">
    <source>
        <dbReference type="ARBA" id="ARBA00022649"/>
    </source>
</evidence>
<dbReference type="InterPro" id="IPR009956">
    <property type="entry name" value="Post-segregation_anti-tox_CcdA"/>
</dbReference>
<comment type="caution">
    <text evidence="2">The sequence shown here is derived from an EMBL/GenBank/DDBJ whole genome shotgun (WGS) entry which is preliminary data.</text>
</comment>
<protein>
    <submittedName>
        <fullName evidence="2">Uncharacterized protein</fullName>
    </submittedName>
</protein>
<proteinExistence type="predicted"/>
<organism evidence="2">
    <name type="scientific">human gut metagenome</name>
    <dbReference type="NCBI Taxonomy" id="408170"/>
    <lineage>
        <taxon>unclassified sequences</taxon>
        <taxon>metagenomes</taxon>
        <taxon>organismal metagenomes</taxon>
    </lineage>
</organism>
<name>W1Y698_9ZZZZ</name>
<gene>
    <name evidence="2" type="ORF">Q604_UNBC08584G0001</name>
</gene>